<evidence type="ECO:0000256" key="1">
    <source>
        <dbReference type="SAM" id="MobiDB-lite"/>
    </source>
</evidence>
<feature type="compositionally biased region" description="Polar residues" evidence="1">
    <location>
        <begin position="9"/>
        <end position="18"/>
    </location>
</feature>
<accession>A0A392QPM0</accession>
<dbReference type="AlphaFoldDB" id="A0A392QPM0"/>
<comment type="caution">
    <text evidence="3">The sequence shown here is derived from an EMBL/GenBank/DDBJ whole genome shotgun (WGS) entry which is preliminary data.</text>
</comment>
<reference evidence="3 4" key="1">
    <citation type="journal article" date="2018" name="Front. Plant Sci.">
        <title>Red Clover (Trifolium pratense) and Zigzag Clover (T. medium) - A Picture of Genomic Similarities and Differences.</title>
        <authorList>
            <person name="Dluhosova J."/>
            <person name="Istvanek J."/>
            <person name="Nedelnik J."/>
            <person name="Repkova J."/>
        </authorList>
    </citation>
    <scope>NUCLEOTIDE SEQUENCE [LARGE SCALE GENOMIC DNA]</scope>
    <source>
        <strain evidence="4">cv. 10/8</strain>
        <tissue evidence="3">Leaf</tissue>
    </source>
</reference>
<evidence type="ECO:0000256" key="2">
    <source>
        <dbReference type="SAM" id="Phobius"/>
    </source>
</evidence>
<evidence type="ECO:0000313" key="4">
    <source>
        <dbReference type="Proteomes" id="UP000265520"/>
    </source>
</evidence>
<feature type="transmembrane region" description="Helical" evidence="2">
    <location>
        <begin position="30"/>
        <end position="53"/>
    </location>
</feature>
<dbReference type="EMBL" id="LXQA010145927">
    <property type="protein sequence ID" value="MCI25215.1"/>
    <property type="molecule type" value="Genomic_DNA"/>
</dbReference>
<organism evidence="3 4">
    <name type="scientific">Trifolium medium</name>
    <dbReference type="NCBI Taxonomy" id="97028"/>
    <lineage>
        <taxon>Eukaryota</taxon>
        <taxon>Viridiplantae</taxon>
        <taxon>Streptophyta</taxon>
        <taxon>Embryophyta</taxon>
        <taxon>Tracheophyta</taxon>
        <taxon>Spermatophyta</taxon>
        <taxon>Magnoliopsida</taxon>
        <taxon>eudicotyledons</taxon>
        <taxon>Gunneridae</taxon>
        <taxon>Pentapetalae</taxon>
        <taxon>rosids</taxon>
        <taxon>fabids</taxon>
        <taxon>Fabales</taxon>
        <taxon>Fabaceae</taxon>
        <taxon>Papilionoideae</taxon>
        <taxon>50 kb inversion clade</taxon>
        <taxon>NPAAA clade</taxon>
        <taxon>Hologalegina</taxon>
        <taxon>IRL clade</taxon>
        <taxon>Trifolieae</taxon>
        <taxon>Trifolium</taxon>
    </lineage>
</organism>
<feature type="non-terminal residue" evidence="3">
    <location>
        <position position="1"/>
    </location>
</feature>
<sequence>CSAAHRESQPSPAQNPNTGAAKGCEVEPDAALAVLLAVVVVAVVLLLLPGLPLNLSMPSKNRSDQGVAQRWISHRCPPQLSSHDSIDDVAARHNDRCLVRAALEITDQPLGPSFSCRHHIRNLQARAASGGVIVPISP</sequence>
<protein>
    <submittedName>
        <fullName evidence="3">Uncharacterized protein</fullName>
    </submittedName>
</protein>
<keyword evidence="2" id="KW-0472">Membrane</keyword>
<keyword evidence="4" id="KW-1185">Reference proteome</keyword>
<dbReference type="Proteomes" id="UP000265520">
    <property type="component" value="Unassembled WGS sequence"/>
</dbReference>
<keyword evidence="2" id="KW-1133">Transmembrane helix</keyword>
<feature type="non-terminal residue" evidence="3">
    <location>
        <position position="138"/>
    </location>
</feature>
<keyword evidence="2" id="KW-0812">Transmembrane</keyword>
<proteinExistence type="predicted"/>
<name>A0A392QPM0_9FABA</name>
<evidence type="ECO:0000313" key="3">
    <source>
        <dbReference type="EMBL" id="MCI25215.1"/>
    </source>
</evidence>
<feature type="region of interest" description="Disordered" evidence="1">
    <location>
        <begin position="1"/>
        <end position="22"/>
    </location>
</feature>